<comment type="similarity">
    <text evidence="2">Belongs to the ABC transporter superfamily.</text>
</comment>
<dbReference type="SUPFAM" id="SSF90123">
    <property type="entry name" value="ABC transporter transmembrane region"/>
    <property type="match status" value="1"/>
</dbReference>
<evidence type="ECO:0000256" key="1">
    <source>
        <dbReference type="ARBA" id="ARBA00004651"/>
    </source>
</evidence>
<dbReference type="EMBL" id="JBHUIW010000003">
    <property type="protein sequence ID" value="MFD2181519.1"/>
    <property type="molecule type" value="Genomic_DNA"/>
</dbReference>
<evidence type="ECO:0000256" key="6">
    <source>
        <dbReference type="ARBA" id="ARBA00022989"/>
    </source>
</evidence>
<gene>
    <name evidence="12" type="primary">cydC</name>
    <name evidence="12" type="ORF">ACFSOX_05090</name>
</gene>
<evidence type="ECO:0000259" key="10">
    <source>
        <dbReference type="PROSITE" id="PS50893"/>
    </source>
</evidence>
<dbReference type="InterPro" id="IPR011527">
    <property type="entry name" value="ABC1_TM_dom"/>
</dbReference>
<feature type="domain" description="ABC transporter" evidence="10">
    <location>
        <begin position="338"/>
        <end position="573"/>
    </location>
</feature>
<dbReference type="SMART" id="SM00382">
    <property type="entry name" value="AAA"/>
    <property type="match status" value="1"/>
</dbReference>
<dbReference type="PROSITE" id="PS00211">
    <property type="entry name" value="ABC_TRANSPORTER_1"/>
    <property type="match status" value="1"/>
</dbReference>
<dbReference type="Gene3D" id="1.20.1560.10">
    <property type="entry name" value="ABC transporter type 1, transmembrane domain"/>
    <property type="match status" value="1"/>
</dbReference>
<dbReference type="PROSITE" id="PS50893">
    <property type="entry name" value="ABC_TRANSPORTER_2"/>
    <property type="match status" value="1"/>
</dbReference>
<proteinExistence type="inferred from homology"/>
<keyword evidence="6 9" id="KW-1133">Transmembrane helix</keyword>
<keyword evidence="13" id="KW-1185">Reference proteome</keyword>
<accession>A0ABW5AHZ2</accession>
<comment type="caution">
    <text evidence="12">The sequence shown here is derived from an EMBL/GenBank/DDBJ whole genome shotgun (WGS) entry which is preliminary data.</text>
</comment>
<feature type="transmembrane region" description="Helical" evidence="9">
    <location>
        <begin position="161"/>
        <end position="181"/>
    </location>
</feature>
<dbReference type="InterPro" id="IPR017871">
    <property type="entry name" value="ABC_transporter-like_CS"/>
</dbReference>
<evidence type="ECO:0000259" key="11">
    <source>
        <dbReference type="PROSITE" id="PS50929"/>
    </source>
</evidence>
<evidence type="ECO:0000313" key="13">
    <source>
        <dbReference type="Proteomes" id="UP001597314"/>
    </source>
</evidence>
<evidence type="ECO:0000256" key="2">
    <source>
        <dbReference type="ARBA" id="ARBA00005417"/>
    </source>
</evidence>
<evidence type="ECO:0000256" key="8">
    <source>
        <dbReference type="SAM" id="MobiDB-lite"/>
    </source>
</evidence>
<feature type="transmembrane region" description="Helical" evidence="9">
    <location>
        <begin position="41"/>
        <end position="59"/>
    </location>
</feature>
<evidence type="ECO:0000256" key="7">
    <source>
        <dbReference type="ARBA" id="ARBA00023136"/>
    </source>
</evidence>
<dbReference type="RefSeq" id="WP_378476697.1">
    <property type="nucleotide sequence ID" value="NZ_JBHUIW010000003.1"/>
</dbReference>
<dbReference type="Pfam" id="PF00005">
    <property type="entry name" value="ABC_tran"/>
    <property type="match status" value="1"/>
</dbReference>
<keyword evidence="7 9" id="KW-0472">Membrane</keyword>
<feature type="transmembrane region" description="Helical" evidence="9">
    <location>
        <begin position="132"/>
        <end position="155"/>
    </location>
</feature>
<reference evidence="13" key="1">
    <citation type="journal article" date="2019" name="Int. J. Syst. Evol. Microbiol.">
        <title>The Global Catalogue of Microorganisms (GCM) 10K type strain sequencing project: providing services to taxonomists for standard genome sequencing and annotation.</title>
        <authorList>
            <consortium name="The Broad Institute Genomics Platform"/>
            <consortium name="The Broad Institute Genome Sequencing Center for Infectious Disease"/>
            <person name="Wu L."/>
            <person name="Ma J."/>
        </authorList>
    </citation>
    <scope>NUCLEOTIDE SEQUENCE [LARGE SCALE GENOMIC DNA]</scope>
    <source>
        <strain evidence="13">CGMCC 1.6774</strain>
    </source>
</reference>
<keyword evidence="4" id="KW-0547">Nucleotide-binding</keyword>
<dbReference type="Proteomes" id="UP001597314">
    <property type="component" value="Unassembled WGS sequence"/>
</dbReference>
<feature type="transmembrane region" description="Helical" evidence="9">
    <location>
        <begin position="15"/>
        <end position="35"/>
    </location>
</feature>
<dbReference type="SUPFAM" id="SSF52540">
    <property type="entry name" value="P-loop containing nucleoside triphosphate hydrolases"/>
    <property type="match status" value="1"/>
</dbReference>
<dbReference type="InterPro" id="IPR003439">
    <property type="entry name" value="ABC_transporter-like_ATP-bd"/>
</dbReference>
<name>A0ABW5AHZ2_9BRAD</name>
<dbReference type="PROSITE" id="PS50929">
    <property type="entry name" value="ABC_TM1F"/>
    <property type="match status" value="1"/>
</dbReference>
<dbReference type="InterPro" id="IPR036640">
    <property type="entry name" value="ABC1_TM_sf"/>
</dbReference>
<dbReference type="PANTHER" id="PTHR24221:SF590">
    <property type="entry name" value="COMPONENT LINKED WITH THE ASSEMBLY OF CYTOCHROME' TRANSPORT TRANSMEMBRANE ATP-BINDING PROTEIN ABC TRANSPORTER CYDD-RELATED"/>
    <property type="match status" value="1"/>
</dbReference>
<keyword evidence="5" id="KW-0067">ATP-binding</keyword>
<organism evidence="12 13">
    <name type="scientific">Rhodoplanes azumiensis</name>
    <dbReference type="NCBI Taxonomy" id="1897628"/>
    <lineage>
        <taxon>Bacteria</taxon>
        <taxon>Pseudomonadati</taxon>
        <taxon>Pseudomonadota</taxon>
        <taxon>Alphaproteobacteria</taxon>
        <taxon>Hyphomicrobiales</taxon>
        <taxon>Nitrobacteraceae</taxon>
        <taxon>Rhodoplanes</taxon>
    </lineage>
</organism>
<dbReference type="InterPro" id="IPR027417">
    <property type="entry name" value="P-loop_NTPase"/>
</dbReference>
<dbReference type="NCBIfam" id="TIGR02868">
    <property type="entry name" value="CydC"/>
    <property type="match status" value="1"/>
</dbReference>
<sequence>MTVVLRLLRLMRPHAGWMALAVLLAAIVGLAQVALMATAGWFITGMALAGAAGATMNYFTPAAVIRGLAIIRTAGRYAERVIGHEATLRFVAGLRPWLFARLEHGAPGNLRGRTDGDLLTRLRADIDRLEHAFLRIVGPLAAALAVAVPSILVMAAYDRRIAALAAVLLAGAGLVLPVVLLRAGAPAAVRLTAGTAALGARLVDEVEGLAELAVYDPDGLHRRATLAASDALVADERVLSDTAALSSAGLLLAGHVLLVAVLLLGLPAVSAGTLAPADLPMLALLGLALFDAVAAVPLAVQALPAVVASAGRVFEIADRPPAAPDPADPDPVPQGTSLRLDGVSFRYPGAAHDTLDGVTLDMPAGRRIAVVGPSGAGKSTLAQLAMRFDVPQAGGLLLGDVPYGRLTGAAVRSRIALVGQRDHLFATTIRDNLLIGDPNADEERLREACRIAQILPFVAALPEGFDTFVGAHGTKLSGGEIRRLLVARALVAGRPILILDEPTEGLDPDTEARLLDALLDAPGIGSLLLLTHRPARLDRMDEIIRLEGGRVISRFDPRTTTGADAGGAHSRPGPTTRPT</sequence>
<feature type="domain" description="ABC transmembrane type-1" evidence="11">
    <location>
        <begin position="19"/>
        <end position="305"/>
    </location>
</feature>
<protein>
    <submittedName>
        <fullName evidence="12">Thiol reductant ABC exporter subunit CydC</fullName>
    </submittedName>
</protein>
<feature type="region of interest" description="Disordered" evidence="8">
    <location>
        <begin position="555"/>
        <end position="579"/>
    </location>
</feature>
<evidence type="ECO:0000313" key="12">
    <source>
        <dbReference type="EMBL" id="MFD2181519.1"/>
    </source>
</evidence>
<dbReference type="InterPro" id="IPR039421">
    <property type="entry name" value="Type_1_exporter"/>
</dbReference>
<feature type="transmembrane region" description="Helical" evidence="9">
    <location>
        <begin position="249"/>
        <end position="269"/>
    </location>
</feature>
<dbReference type="InterPro" id="IPR014223">
    <property type="entry name" value="ABC_CydC/D"/>
</dbReference>
<comment type="subcellular location">
    <subcellularLocation>
        <location evidence="1">Cell membrane</location>
        <topology evidence="1">Multi-pass membrane protein</topology>
    </subcellularLocation>
</comment>
<evidence type="ECO:0000256" key="3">
    <source>
        <dbReference type="ARBA" id="ARBA00022692"/>
    </source>
</evidence>
<evidence type="ECO:0000256" key="9">
    <source>
        <dbReference type="SAM" id="Phobius"/>
    </source>
</evidence>
<keyword evidence="3 9" id="KW-0812">Transmembrane</keyword>
<evidence type="ECO:0000256" key="4">
    <source>
        <dbReference type="ARBA" id="ARBA00022741"/>
    </source>
</evidence>
<dbReference type="InterPro" id="IPR003593">
    <property type="entry name" value="AAA+_ATPase"/>
</dbReference>
<evidence type="ECO:0000256" key="5">
    <source>
        <dbReference type="ARBA" id="ARBA00022840"/>
    </source>
</evidence>
<dbReference type="Gene3D" id="3.40.50.300">
    <property type="entry name" value="P-loop containing nucleotide triphosphate hydrolases"/>
    <property type="match status" value="1"/>
</dbReference>
<dbReference type="PANTHER" id="PTHR24221">
    <property type="entry name" value="ATP-BINDING CASSETTE SUB-FAMILY B"/>
    <property type="match status" value="1"/>
</dbReference>
<feature type="transmembrane region" description="Helical" evidence="9">
    <location>
        <begin position="281"/>
        <end position="300"/>
    </location>
</feature>